<evidence type="ECO:0000313" key="2">
    <source>
        <dbReference type="Proteomes" id="UP000319976"/>
    </source>
</evidence>
<protein>
    <recommendedName>
        <fullName evidence="3">Nickel uptake substrate-specific transmembrane region</fullName>
    </recommendedName>
</protein>
<sequence>MKIYCSSPLSHTVLLLITSILIGCSGGEDFAVVPASGRVTLDGEPLADVTIRFHPRSGDEGINAGPFSYGKTDEQGSFKLQEARKDGRYGAVPGEHLITFAAVPAEGTNPVEGGDGVYVLPVPEKYRQGINYTIPEEGTEKIQIELNSDN</sequence>
<keyword evidence="2" id="KW-1185">Reference proteome</keyword>
<name>A0A517TAM3_9PLAN</name>
<dbReference type="Proteomes" id="UP000319976">
    <property type="component" value="Chromosome"/>
</dbReference>
<proteinExistence type="predicted"/>
<evidence type="ECO:0008006" key="3">
    <source>
        <dbReference type="Google" id="ProtNLM"/>
    </source>
</evidence>
<accession>A0A517TAM3</accession>
<dbReference type="AlphaFoldDB" id="A0A517TAM3"/>
<organism evidence="1 2">
    <name type="scientific">Calycomorphotria hydatis</name>
    <dbReference type="NCBI Taxonomy" id="2528027"/>
    <lineage>
        <taxon>Bacteria</taxon>
        <taxon>Pseudomonadati</taxon>
        <taxon>Planctomycetota</taxon>
        <taxon>Planctomycetia</taxon>
        <taxon>Planctomycetales</taxon>
        <taxon>Planctomycetaceae</taxon>
        <taxon>Calycomorphotria</taxon>
    </lineage>
</organism>
<reference evidence="1 2" key="1">
    <citation type="submission" date="2019-02" db="EMBL/GenBank/DDBJ databases">
        <title>Deep-cultivation of Planctomycetes and their phenomic and genomic characterization uncovers novel biology.</title>
        <authorList>
            <person name="Wiegand S."/>
            <person name="Jogler M."/>
            <person name="Boedeker C."/>
            <person name="Pinto D."/>
            <person name="Vollmers J."/>
            <person name="Rivas-Marin E."/>
            <person name="Kohn T."/>
            <person name="Peeters S.H."/>
            <person name="Heuer A."/>
            <person name="Rast P."/>
            <person name="Oberbeckmann S."/>
            <person name="Bunk B."/>
            <person name="Jeske O."/>
            <person name="Meyerdierks A."/>
            <person name="Storesund J.E."/>
            <person name="Kallscheuer N."/>
            <person name="Luecker S."/>
            <person name="Lage O.M."/>
            <person name="Pohl T."/>
            <person name="Merkel B.J."/>
            <person name="Hornburger P."/>
            <person name="Mueller R.-W."/>
            <person name="Bruemmer F."/>
            <person name="Labrenz M."/>
            <person name="Spormann A.M."/>
            <person name="Op den Camp H."/>
            <person name="Overmann J."/>
            <person name="Amann R."/>
            <person name="Jetten M.S.M."/>
            <person name="Mascher T."/>
            <person name="Medema M.H."/>
            <person name="Devos D.P."/>
            <person name="Kaster A.-K."/>
            <person name="Ovreas L."/>
            <person name="Rohde M."/>
            <person name="Galperin M.Y."/>
            <person name="Jogler C."/>
        </authorList>
    </citation>
    <scope>NUCLEOTIDE SEQUENCE [LARGE SCALE GENOMIC DNA]</scope>
    <source>
        <strain evidence="1 2">V22</strain>
    </source>
</reference>
<dbReference type="KEGG" id="chya:V22_26730"/>
<dbReference type="EMBL" id="CP036316">
    <property type="protein sequence ID" value="QDT65420.1"/>
    <property type="molecule type" value="Genomic_DNA"/>
</dbReference>
<gene>
    <name evidence="1" type="ORF">V22_26730</name>
</gene>
<dbReference type="PROSITE" id="PS51257">
    <property type="entry name" value="PROKAR_LIPOPROTEIN"/>
    <property type="match status" value="1"/>
</dbReference>
<evidence type="ECO:0000313" key="1">
    <source>
        <dbReference type="EMBL" id="QDT65420.1"/>
    </source>
</evidence>